<proteinExistence type="inferred from homology"/>
<dbReference type="EMBL" id="QGTR01000001">
    <property type="protein sequence ID" value="PWW04031.1"/>
    <property type="molecule type" value="Genomic_DNA"/>
</dbReference>
<dbReference type="Proteomes" id="UP000246352">
    <property type="component" value="Unassembled WGS sequence"/>
</dbReference>
<dbReference type="PRINTS" id="PR00039">
    <property type="entry name" value="HTHLYSR"/>
</dbReference>
<evidence type="ECO:0000259" key="6">
    <source>
        <dbReference type="PROSITE" id="PS50931"/>
    </source>
</evidence>
<keyword evidence="3" id="KW-0238">DNA-binding</keyword>
<dbReference type="PANTHER" id="PTHR30293:SF0">
    <property type="entry name" value="NITROGEN ASSIMILATION REGULATORY PROTEIN NAC"/>
    <property type="match status" value="1"/>
</dbReference>
<keyword evidence="2" id="KW-0805">Transcription regulation</keyword>
<comment type="caution">
    <text evidence="7">The sequence shown here is derived from an EMBL/GenBank/DDBJ whole genome shotgun (WGS) entry which is preliminary data.</text>
</comment>
<evidence type="ECO:0000256" key="3">
    <source>
        <dbReference type="ARBA" id="ARBA00023125"/>
    </source>
</evidence>
<evidence type="ECO:0000256" key="4">
    <source>
        <dbReference type="ARBA" id="ARBA00023159"/>
    </source>
</evidence>
<organism evidence="7 8">
    <name type="scientific">Hoeflea marina</name>
    <dbReference type="NCBI Taxonomy" id="274592"/>
    <lineage>
        <taxon>Bacteria</taxon>
        <taxon>Pseudomonadati</taxon>
        <taxon>Pseudomonadota</taxon>
        <taxon>Alphaproteobacteria</taxon>
        <taxon>Hyphomicrobiales</taxon>
        <taxon>Rhizobiaceae</taxon>
        <taxon>Hoeflea</taxon>
    </lineage>
</organism>
<dbReference type="PANTHER" id="PTHR30293">
    <property type="entry name" value="TRANSCRIPTIONAL REGULATORY PROTEIN NAC-RELATED"/>
    <property type="match status" value="1"/>
</dbReference>
<dbReference type="InterPro" id="IPR036388">
    <property type="entry name" value="WH-like_DNA-bd_sf"/>
</dbReference>
<name>A0A317PRC0_9HYPH</name>
<dbReference type="InterPro" id="IPR005119">
    <property type="entry name" value="LysR_subst-bd"/>
</dbReference>
<evidence type="ECO:0000313" key="8">
    <source>
        <dbReference type="Proteomes" id="UP000246352"/>
    </source>
</evidence>
<gene>
    <name evidence="7" type="ORF">DFR52_101721</name>
</gene>
<evidence type="ECO:0000256" key="5">
    <source>
        <dbReference type="ARBA" id="ARBA00023163"/>
    </source>
</evidence>
<dbReference type="InterPro" id="IPR000847">
    <property type="entry name" value="LysR_HTH_N"/>
</dbReference>
<dbReference type="PROSITE" id="PS50931">
    <property type="entry name" value="HTH_LYSR"/>
    <property type="match status" value="1"/>
</dbReference>
<comment type="similarity">
    <text evidence="1">Belongs to the LysR transcriptional regulatory family.</text>
</comment>
<dbReference type="GO" id="GO:2000142">
    <property type="term" value="P:regulation of DNA-templated transcription initiation"/>
    <property type="evidence" value="ECO:0007669"/>
    <property type="project" value="TreeGrafter"/>
</dbReference>
<dbReference type="CDD" id="cd08433">
    <property type="entry name" value="PBP2_Nac"/>
    <property type="match status" value="1"/>
</dbReference>
<feature type="domain" description="HTH lysR-type" evidence="6">
    <location>
        <begin position="16"/>
        <end position="73"/>
    </location>
</feature>
<dbReference type="SUPFAM" id="SSF53850">
    <property type="entry name" value="Periplasmic binding protein-like II"/>
    <property type="match status" value="1"/>
</dbReference>
<dbReference type="FunFam" id="1.10.10.10:FF:000001">
    <property type="entry name" value="LysR family transcriptional regulator"/>
    <property type="match status" value="1"/>
</dbReference>
<dbReference type="InterPro" id="IPR036390">
    <property type="entry name" value="WH_DNA-bd_sf"/>
</dbReference>
<evidence type="ECO:0000256" key="2">
    <source>
        <dbReference type="ARBA" id="ARBA00023015"/>
    </source>
</evidence>
<dbReference type="SUPFAM" id="SSF46785">
    <property type="entry name" value="Winged helix' DNA-binding domain"/>
    <property type="match status" value="1"/>
</dbReference>
<protein>
    <submittedName>
        <fullName evidence="7">LysR family nitrogen assimilation transcriptional regulator</fullName>
    </submittedName>
</protein>
<evidence type="ECO:0000256" key="1">
    <source>
        <dbReference type="ARBA" id="ARBA00009437"/>
    </source>
</evidence>
<reference evidence="7 8" key="1">
    <citation type="submission" date="2018-05" db="EMBL/GenBank/DDBJ databases">
        <title>Genomic Encyclopedia of Type Strains, Phase IV (KMG-IV): sequencing the most valuable type-strain genomes for metagenomic binning, comparative biology and taxonomic classification.</title>
        <authorList>
            <person name="Goeker M."/>
        </authorList>
    </citation>
    <scope>NUCLEOTIDE SEQUENCE [LARGE SCALE GENOMIC DNA]</scope>
    <source>
        <strain evidence="7 8">DSM 16791</strain>
    </source>
</reference>
<keyword evidence="4" id="KW-0010">Activator</keyword>
<evidence type="ECO:0000313" key="7">
    <source>
        <dbReference type="EMBL" id="PWW04031.1"/>
    </source>
</evidence>
<dbReference type="AlphaFoldDB" id="A0A317PRC0"/>
<sequence>MVANPASHIKIMGAPLDLRQLRYFVAIVEQGSFSKAALTLNVAQPALSLHVRNMEADLGTQLLFRSPNGVLPTEAGEILLRNARVIIDQFAFAAEEIRGHEVEPSGEVRLGLPGTISQILSVPLIIAAKKRYPRIKLRIAEAMSGFITEWIRENKIDLAVLYIPVQDRSLASHSVLTEELCLLGPVSAMQDIKQPSDGPITYRQVSQLPLILPSENHGLRELLEGVAGASSLPLNTIIDVDSYGNIKELVEEGMGYSILPFNAIAREVQDGRLKHWPIRKPELQRDVYLVHASDRPMPNAVAVIEALCRETLLGLVETGRWRGARALPESLPDTFGHQA</sequence>
<keyword evidence="8" id="KW-1185">Reference proteome</keyword>
<dbReference type="Gene3D" id="1.10.10.10">
    <property type="entry name" value="Winged helix-like DNA-binding domain superfamily/Winged helix DNA-binding domain"/>
    <property type="match status" value="1"/>
</dbReference>
<dbReference type="Pfam" id="PF03466">
    <property type="entry name" value="LysR_substrate"/>
    <property type="match status" value="1"/>
</dbReference>
<accession>A0A317PRC0</accession>
<dbReference type="GO" id="GO:0003700">
    <property type="term" value="F:DNA-binding transcription factor activity"/>
    <property type="evidence" value="ECO:0007669"/>
    <property type="project" value="InterPro"/>
</dbReference>
<dbReference type="GO" id="GO:0003677">
    <property type="term" value="F:DNA binding"/>
    <property type="evidence" value="ECO:0007669"/>
    <property type="project" value="UniProtKB-KW"/>
</dbReference>
<dbReference type="Gene3D" id="3.40.190.290">
    <property type="match status" value="1"/>
</dbReference>
<dbReference type="Pfam" id="PF00126">
    <property type="entry name" value="HTH_1"/>
    <property type="match status" value="1"/>
</dbReference>
<keyword evidence="5" id="KW-0804">Transcription</keyword>